<proteinExistence type="predicted"/>
<protein>
    <submittedName>
        <fullName evidence="2">Autism susceptibility gene 2 protein-like isoform X1</fullName>
    </submittedName>
</protein>
<gene>
    <name evidence="2" type="primary">AUTS2</name>
    <name evidence="2" type="ORF">AOXY_G36877</name>
</gene>
<organism evidence="2 3">
    <name type="scientific">Acipenser oxyrinchus oxyrinchus</name>
    <dbReference type="NCBI Taxonomy" id="40147"/>
    <lineage>
        <taxon>Eukaryota</taxon>
        <taxon>Metazoa</taxon>
        <taxon>Chordata</taxon>
        <taxon>Craniata</taxon>
        <taxon>Vertebrata</taxon>
        <taxon>Euteleostomi</taxon>
        <taxon>Actinopterygii</taxon>
        <taxon>Chondrostei</taxon>
        <taxon>Acipenseriformes</taxon>
        <taxon>Acipenseridae</taxon>
        <taxon>Acipenser</taxon>
    </lineage>
</organism>
<feature type="region of interest" description="Disordered" evidence="1">
    <location>
        <begin position="1"/>
        <end position="117"/>
    </location>
</feature>
<feature type="compositionally biased region" description="Basic residues" evidence="1">
    <location>
        <begin position="60"/>
        <end position="73"/>
    </location>
</feature>
<dbReference type="EMBL" id="JAGXEW010000260">
    <property type="protein sequence ID" value="KAK1142695.1"/>
    <property type="molecule type" value="Genomic_DNA"/>
</dbReference>
<keyword evidence="3" id="KW-1185">Reference proteome</keyword>
<comment type="caution">
    <text evidence="2">The sequence shown here is derived from an EMBL/GenBank/DDBJ whole genome shotgun (WGS) entry which is preliminary data.</text>
</comment>
<name>A0AAD8CF42_ACIOX</name>
<evidence type="ECO:0000313" key="2">
    <source>
        <dbReference type="EMBL" id="KAK1142695.1"/>
    </source>
</evidence>
<feature type="compositionally biased region" description="Basic and acidic residues" evidence="1">
    <location>
        <begin position="91"/>
        <end position="105"/>
    </location>
</feature>
<accession>A0AAD8CF42</accession>
<dbReference type="Proteomes" id="UP001230051">
    <property type="component" value="Unassembled WGS sequence"/>
</dbReference>
<reference evidence="2" key="1">
    <citation type="submission" date="2022-02" db="EMBL/GenBank/DDBJ databases">
        <title>Atlantic sturgeon de novo genome assembly.</title>
        <authorList>
            <person name="Stock M."/>
            <person name="Klopp C."/>
            <person name="Guiguen Y."/>
            <person name="Cabau C."/>
            <person name="Parinello H."/>
            <person name="Santidrian Yebra-Pimentel E."/>
            <person name="Kuhl H."/>
            <person name="Dirks R.P."/>
            <person name="Guessner J."/>
            <person name="Wuertz S."/>
            <person name="Du K."/>
            <person name="Schartl M."/>
        </authorList>
    </citation>
    <scope>NUCLEOTIDE SEQUENCE</scope>
    <source>
        <strain evidence="2">STURGEONOMICS-FGT-2020</strain>
        <tissue evidence="2">Whole blood</tissue>
    </source>
</reference>
<feature type="compositionally biased region" description="Basic and acidic residues" evidence="1">
    <location>
        <begin position="8"/>
        <end position="20"/>
    </location>
</feature>
<evidence type="ECO:0000256" key="1">
    <source>
        <dbReference type="SAM" id="MobiDB-lite"/>
    </source>
</evidence>
<feature type="non-terminal residue" evidence="2">
    <location>
        <position position="1"/>
    </location>
</feature>
<dbReference type="AlphaFoldDB" id="A0AAD8CF42"/>
<feature type="compositionally biased region" description="Polar residues" evidence="1">
    <location>
        <begin position="76"/>
        <end position="90"/>
    </location>
</feature>
<feature type="compositionally biased region" description="Polar residues" evidence="1">
    <location>
        <begin position="21"/>
        <end position="35"/>
    </location>
</feature>
<evidence type="ECO:0000313" key="3">
    <source>
        <dbReference type="Proteomes" id="UP001230051"/>
    </source>
</evidence>
<sequence>FCCFQKDIALKPHERQEKKPSTLSKKQQDGLQNGLSYHAWKNRHHGPSDQENDQNLGQHQRNKKKTHKRHKWLKPGQNNCKDSDSESASGDSKKSLRSSPHERLSDVSIVYKMPITV</sequence>